<dbReference type="AlphaFoldDB" id="A0A1F5X3I9"/>
<dbReference type="EMBL" id="MFIA01000025">
    <property type="protein sequence ID" value="OGF82458.1"/>
    <property type="molecule type" value="Genomic_DNA"/>
</dbReference>
<evidence type="ECO:0000256" key="1">
    <source>
        <dbReference type="SAM" id="Phobius"/>
    </source>
</evidence>
<feature type="transmembrane region" description="Helical" evidence="1">
    <location>
        <begin position="103"/>
        <end position="120"/>
    </location>
</feature>
<proteinExistence type="predicted"/>
<feature type="transmembrane region" description="Helical" evidence="1">
    <location>
        <begin position="30"/>
        <end position="48"/>
    </location>
</feature>
<comment type="caution">
    <text evidence="2">The sequence shown here is derived from an EMBL/GenBank/DDBJ whole genome shotgun (WGS) entry which is preliminary data.</text>
</comment>
<protein>
    <submittedName>
        <fullName evidence="2">Uncharacterized protein</fullName>
    </submittedName>
</protein>
<sequence>MITITIISILAITLITWIFRKITGFNICPFCAGVAGTWTWMLLAYYLGYAADRTILAMLMGGSVVGISYTLEKYGGSSLIARTIFIAAGFEAVYSLINTEWLRFFISMLIAISFAGKHFLKKSSPSRRAAELEKKMKNCC</sequence>
<name>A0A1F5X3I9_9BACT</name>
<organism evidence="2 3">
    <name type="scientific">Candidatus Giovannonibacteria bacterium RIFCSPLOWO2_01_FULL_44_16</name>
    <dbReference type="NCBI Taxonomy" id="1798348"/>
    <lineage>
        <taxon>Bacteria</taxon>
        <taxon>Candidatus Giovannoniibacteriota</taxon>
    </lineage>
</organism>
<feature type="transmembrane region" description="Helical" evidence="1">
    <location>
        <begin position="54"/>
        <end position="72"/>
    </location>
</feature>
<evidence type="ECO:0000313" key="3">
    <source>
        <dbReference type="Proteomes" id="UP000178046"/>
    </source>
</evidence>
<gene>
    <name evidence="2" type="ORF">A2924_01220</name>
</gene>
<keyword evidence="1" id="KW-0812">Transmembrane</keyword>
<feature type="transmembrane region" description="Helical" evidence="1">
    <location>
        <begin position="79"/>
        <end position="97"/>
    </location>
</feature>
<accession>A0A1F5X3I9</accession>
<reference evidence="2 3" key="1">
    <citation type="journal article" date="2016" name="Nat. Commun.">
        <title>Thousands of microbial genomes shed light on interconnected biogeochemical processes in an aquifer system.</title>
        <authorList>
            <person name="Anantharaman K."/>
            <person name="Brown C.T."/>
            <person name="Hug L.A."/>
            <person name="Sharon I."/>
            <person name="Castelle C.J."/>
            <person name="Probst A.J."/>
            <person name="Thomas B.C."/>
            <person name="Singh A."/>
            <person name="Wilkins M.J."/>
            <person name="Karaoz U."/>
            <person name="Brodie E.L."/>
            <person name="Williams K.H."/>
            <person name="Hubbard S.S."/>
            <person name="Banfield J.F."/>
        </authorList>
    </citation>
    <scope>NUCLEOTIDE SEQUENCE [LARGE SCALE GENOMIC DNA]</scope>
</reference>
<keyword evidence="1" id="KW-1133">Transmembrane helix</keyword>
<evidence type="ECO:0000313" key="2">
    <source>
        <dbReference type="EMBL" id="OGF82458.1"/>
    </source>
</evidence>
<dbReference type="Proteomes" id="UP000178046">
    <property type="component" value="Unassembled WGS sequence"/>
</dbReference>
<keyword evidence="1" id="KW-0472">Membrane</keyword>